<evidence type="ECO:0000313" key="1">
    <source>
        <dbReference type="EMBL" id="OWY95219.1"/>
    </source>
</evidence>
<sequence length="58" mass="6803">MFKVYVTQVQSGRNKGKLYSLTNNKYLPGMRYQHQWVSRTNPFKDPTTDAHTNRIEGV</sequence>
<keyword evidence="2" id="KW-1185">Reference proteome</keyword>
<organism evidence="1 2">
    <name type="scientific">Phytophthora megakarya</name>
    <dbReference type="NCBI Taxonomy" id="4795"/>
    <lineage>
        <taxon>Eukaryota</taxon>
        <taxon>Sar</taxon>
        <taxon>Stramenopiles</taxon>
        <taxon>Oomycota</taxon>
        <taxon>Peronosporomycetes</taxon>
        <taxon>Peronosporales</taxon>
        <taxon>Peronosporaceae</taxon>
        <taxon>Phytophthora</taxon>
    </lineage>
</organism>
<protein>
    <submittedName>
        <fullName evidence="1">Uncharacterized protein</fullName>
    </submittedName>
</protein>
<dbReference type="AlphaFoldDB" id="A0A225USQ3"/>
<feature type="non-terminal residue" evidence="1">
    <location>
        <position position="58"/>
    </location>
</feature>
<dbReference type="Proteomes" id="UP000198211">
    <property type="component" value="Unassembled WGS sequence"/>
</dbReference>
<evidence type="ECO:0000313" key="2">
    <source>
        <dbReference type="Proteomes" id="UP000198211"/>
    </source>
</evidence>
<reference evidence="2" key="1">
    <citation type="submission" date="2017-03" db="EMBL/GenBank/DDBJ databases">
        <title>Phytopthora megakarya and P. palmivora, two closely related causual agents of cacao black pod achieved similar genome size and gene model numbers by different mechanisms.</title>
        <authorList>
            <person name="Ali S."/>
            <person name="Shao J."/>
            <person name="Larry D.J."/>
            <person name="Kronmiller B."/>
            <person name="Shen D."/>
            <person name="Strem M.D."/>
            <person name="Melnick R.L."/>
            <person name="Guiltinan M.J."/>
            <person name="Tyler B.M."/>
            <person name="Meinhardt L.W."/>
            <person name="Bailey B.A."/>
        </authorList>
    </citation>
    <scope>NUCLEOTIDE SEQUENCE [LARGE SCALE GENOMIC DNA]</scope>
    <source>
        <strain evidence="2">zdho120</strain>
    </source>
</reference>
<comment type="caution">
    <text evidence="1">The sequence shown here is derived from an EMBL/GenBank/DDBJ whole genome shotgun (WGS) entry which is preliminary data.</text>
</comment>
<name>A0A225USQ3_9STRA</name>
<dbReference type="EMBL" id="NBNE01013244">
    <property type="protein sequence ID" value="OWY95219.1"/>
    <property type="molecule type" value="Genomic_DNA"/>
</dbReference>
<gene>
    <name evidence="1" type="ORF">PHMEG_00034836</name>
</gene>
<proteinExistence type="predicted"/>
<accession>A0A225USQ3</accession>
<dbReference type="OrthoDB" id="88449at2759"/>